<proteinExistence type="predicted"/>
<feature type="region of interest" description="Disordered" evidence="1">
    <location>
        <begin position="43"/>
        <end position="100"/>
    </location>
</feature>
<sequence>MGETRRRSDPEFRAGAVRIVAETGKSVARDVGISAYTLHNWVRAERRQTDGEPSQDGAVTESEHDELDRYTSRMRRHDRPANSSASGRVSHGVEPLPGPP</sequence>
<dbReference type="Proteomes" id="UP001597045">
    <property type="component" value="Unassembled WGS sequence"/>
</dbReference>
<evidence type="ECO:0000313" key="2">
    <source>
        <dbReference type="EMBL" id="MFD1044452.1"/>
    </source>
</evidence>
<protein>
    <submittedName>
        <fullName evidence="2">Transposase</fullName>
    </submittedName>
</protein>
<dbReference type="InterPro" id="IPR009057">
    <property type="entry name" value="Homeodomain-like_sf"/>
</dbReference>
<name>A0ABW3M3F8_9PSEU</name>
<reference evidence="3" key="1">
    <citation type="journal article" date="2019" name="Int. J. Syst. Evol. Microbiol.">
        <title>The Global Catalogue of Microorganisms (GCM) 10K type strain sequencing project: providing services to taxonomists for standard genome sequencing and annotation.</title>
        <authorList>
            <consortium name="The Broad Institute Genomics Platform"/>
            <consortium name="The Broad Institute Genome Sequencing Center for Infectious Disease"/>
            <person name="Wu L."/>
            <person name="Ma J."/>
        </authorList>
    </citation>
    <scope>NUCLEOTIDE SEQUENCE [LARGE SCALE GENOMIC DNA]</scope>
    <source>
        <strain evidence="3">JCM 31486</strain>
    </source>
</reference>
<evidence type="ECO:0000313" key="3">
    <source>
        <dbReference type="Proteomes" id="UP001597045"/>
    </source>
</evidence>
<dbReference type="Pfam" id="PF01527">
    <property type="entry name" value="HTH_Tnp_1"/>
    <property type="match status" value="1"/>
</dbReference>
<keyword evidence="3" id="KW-1185">Reference proteome</keyword>
<accession>A0ABW3M3F8</accession>
<dbReference type="SUPFAM" id="SSF46689">
    <property type="entry name" value="Homeodomain-like"/>
    <property type="match status" value="1"/>
</dbReference>
<gene>
    <name evidence="2" type="ORF">ACFQ1S_02025</name>
</gene>
<dbReference type="Gene3D" id="1.10.10.60">
    <property type="entry name" value="Homeodomain-like"/>
    <property type="match status" value="1"/>
</dbReference>
<dbReference type="EMBL" id="JBHTIS010000058">
    <property type="protein sequence ID" value="MFD1044452.1"/>
    <property type="molecule type" value="Genomic_DNA"/>
</dbReference>
<organism evidence="2 3">
    <name type="scientific">Kibdelosporangium lantanae</name>
    <dbReference type="NCBI Taxonomy" id="1497396"/>
    <lineage>
        <taxon>Bacteria</taxon>
        <taxon>Bacillati</taxon>
        <taxon>Actinomycetota</taxon>
        <taxon>Actinomycetes</taxon>
        <taxon>Pseudonocardiales</taxon>
        <taxon>Pseudonocardiaceae</taxon>
        <taxon>Kibdelosporangium</taxon>
    </lineage>
</organism>
<evidence type="ECO:0000256" key="1">
    <source>
        <dbReference type="SAM" id="MobiDB-lite"/>
    </source>
</evidence>
<dbReference type="InterPro" id="IPR002514">
    <property type="entry name" value="Transposase_8"/>
</dbReference>
<comment type="caution">
    <text evidence="2">The sequence shown here is derived from an EMBL/GenBank/DDBJ whole genome shotgun (WGS) entry which is preliminary data.</text>
</comment>